<keyword evidence="3" id="KW-0813">Transport</keyword>
<evidence type="ECO:0000313" key="12">
    <source>
        <dbReference type="Proteomes" id="UP000317646"/>
    </source>
</evidence>
<evidence type="ECO:0000256" key="5">
    <source>
        <dbReference type="ARBA" id="ARBA00022519"/>
    </source>
</evidence>
<dbReference type="InterPro" id="IPR037682">
    <property type="entry name" value="TonB_C"/>
</dbReference>
<keyword evidence="9" id="KW-0472">Membrane</keyword>
<keyword evidence="6" id="KW-0812">Transmembrane</keyword>
<dbReference type="PANTHER" id="PTHR33446:SF2">
    <property type="entry name" value="PROTEIN TONB"/>
    <property type="match status" value="1"/>
</dbReference>
<dbReference type="EMBL" id="RCYZ01000002">
    <property type="protein sequence ID" value="TPG67296.1"/>
    <property type="molecule type" value="Genomic_DNA"/>
</dbReference>
<dbReference type="GO" id="GO:0055085">
    <property type="term" value="P:transmembrane transport"/>
    <property type="evidence" value="ECO:0007669"/>
    <property type="project" value="InterPro"/>
</dbReference>
<keyword evidence="8" id="KW-1133">Transmembrane helix</keyword>
<dbReference type="SUPFAM" id="SSF74653">
    <property type="entry name" value="TolA/TonB C-terminal domain"/>
    <property type="match status" value="3"/>
</dbReference>
<dbReference type="AlphaFoldDB" id="A0A502H1Q4"/>
<dbReference type="GO" id="GO:0015031">
    <property type="term" value="P:protein transport"/>
    <property type="evidence" value="ECO:0007669"/>
    <property type="project" value="UniProtKB-KW"/>
</dbReference>
<comment type="similarity">
    <text evidence="2">Belongs to the TonB family.</text>
</comment>
<keyword evidence="12" id="KW-1185">Reference proteome</keyword>
<keyword evidence="7" id="KW-0653">Protein transport</keyword>
<dbReference type="Proteomes" id="UP000317646">
    <property type="component" value="Unassembled WGS sequence"/>
</dbReference>
<dbReference type="GO" id="GO:0098797">
    <property type="term" value="C:plasma membrane protein complex"/>
    <property type="evidence" value="ECO:0007669"/>
    <property type="project" value="TreeGrafter"/>
</dbReference>
<dbReference type="NCBIfam" id="TIGR01352">
    <property type="entry name" value="tonB_Cterm"/>
    <property type="match status" value="1"/>
</dbReference>
<feature type="domain" description="TonB C-terminal" evidence="10">
    <location>
        <begin position="330"/>
        <end position="392"/>
    </location>
</feature>
<dbReference type="Pfam" id="PF03544">
    <property type="entry name" value="TonB_C"/>
    <property type="match status" value="2"/>
</dbReference>
<name>A0A502H1Q4_9BACT</name>
<gene>
    <name evidence="11" type="ORF">EAH73_06105</name>
</gene>
<feature type="domain" description="TonB C-terminal" evidence="10">
    <location>
        <begin position="70"/>
        <end position="126"/>
    </location>
</feature>
<evidence type="ECO:0000256" key="1">
    <source>
        <dbReference type="ARBA" id="ARBA00004383"/>
    </source>
</evidence>
<organism evidence="11 12">
    <name type="scientific">Hymenobacter nivis</name>
    <dbReference type="NCBI Taxonomy" id="1850093"/>
    <lineage>
        <taxon>Bacteria</taxon>
        <taxon>Pseudomonadati</taxon>
        <taxon>Bacteroidota</taxon>
        <taxon>Cytophagia</taxon>
        <taxon>Cytophagales</taxon>
        <taxon>Hymenobacteraceae</taxon>
        <taxon>Hymenobacter</taxon>
    </lineage>
</organism>
<comment type="subcellular location">
    <subcellularLocation>
        <location evidence="1">Cell inner membrane</location>
        <topology evidence="1">Single-pass membrane protein</topology>
        <orientation evidence="1">Periplasmic side</orientation>
    </subcellularLocation>
</comment>
<keyword evidence="4" id="KW-1003">Cell membrane</keyword>
<proteinExistence type="inferred from homology"/>
<evidence type="ECO:0000256" key="8">
    <source>
        <dbReference type="ARBA" id="ARBA00022989"/>
    </source>
</evidence>
<evidence type="ECO:0000259" key="10">
    <source>
        <dbReference type="Pfam" id="PF03544"/>
    </source>
</evidence>
<evidence type="ECO:0000256" key="2">
    <source>
        <dbReference type="ARBA" id="ARBA00006555"/>
    </source>
</evidence>
<evidence type="ECO:0000256" key="4">
    <source>
        <dbReference type="ARBA" id="ARBA00022475"/>
    </source>
</evidence>
<reference evidence="11 12" key="1">
    <citation type="journal article" date="2019" name="Environ. Microbiol.">
        <title>Species interactions and distinct microbial communities in high Arctic permafrost affected cryosols are associated with the CH4 and CO2 gas fluxes.</title>
        <authorList>
            <person name="Altshuler I."/>
            <person name="Hamel J."/>
            <person name="Turney S."/>
            <person name="Magnuson E."/>
            <person name="Levesque R."/>
            <person name="Greer C."/>
            <person name="Whyte L.G."/>
        </authorList>
    </citation>
    <scope>NUCLEOTIDE SEQUENCE [LARGE SCALE GENOMIC DNA]</scope>
    <source>
        <strain evidence="11 12">S9.2P</strain>
    </source>
</reference>
<comment type="caution">
    <text evidence="11">The sequence shown here is derived from an EMBL/GenBank/DDBJ whole genome shotgun (WGS) entry which is preliminary data.</text>
</comment>
<keyword evidence="5" id="KW-0997">Cell inner membrane</keyword>
<protein>
    <submittedName>
        <fullName evidence="11">TonB family protein</fullName>
    </submittedName>
</protein>
<evidence type="ECO:0000256" key="9">
    <source>
        <dbReference type="ARBA" id="ARBA00023136"/>
    </source>
</evidence>
<evidence type="ECO:0000256" key="7">
    <source>
        <dbReference type="ARBA" id="ARBA00022927"/>
    </source>
</evidence>
<dbReference type="GO" id="GO:0031992">
    <property type="term" value="F:energy transducer activity"/>
    <property type="evidence" value="ECO:0007669"/>
    <property type="project" value="TreeGrafter"/>
</dbReference>
<evidence type="ECO:0000256" key="3">
    <source>
        <dbReference type="ARBA" id="ARBA00022448"/>
    </source>
</evidence>
<dbReference type="PANTHER" id="PTHR33446">
    <property type="entry name" value="PROTEIN TONB-RELATED"/>
    <property type="match status" value="1"/>
</dbReference>
<evidence type="ECO:0000313" key="11">
    <source>
        <dbReference type="EMBL" id="TPG67296.1"/>
    </source>
</evidence>
<sequence length="400" mass="41659">MAVALLAPAAATAQKRPAAPPLELLYPVTNPMPQLPGGASSAQAVEAAIRAKLTYRPAVPVVPLKFYKAEVTFTIGPDGRVRDARAFTEQEEAFGKAVVAAASGLPRFAPGRKEGQPVPVRYTLTVGLTEPRESHPDTGGYRMPPDWPDVEKWVPVPPRLPTGEPFHTAMYADLTRHPLLPPGAAVPPEEGIGPRLAFTVDKTGRITDVLSVGTCDLAHDRAMLGALARLPRYEPGRNGDGQPVAVRIEAGVSFPPPGAPAIPPAPLLPTAARSVPAAAGAPAPGPAPSDPNKVYIYVEQMPQLPGGGGNLAIYEAIRARTVLPPGAGEKCQGRVSVSFVVRADGRVTDAKITNGLDAACDAAVLAAVRQLPRFVPGMQNGQAVAVSFAMPVLLPAAAKN</sequence>
<dbReference type="InterPro" id="IPR006260">
    <property type="entry name" value="TonB/TolA_C"/>
</dbReference>
<accession>A0A502H1Q4</accession>
<evidence type="ECO:0000256" key="6">
    <source>
        <dbReference type="ARBA" id="ARBA00022692"/>
    </source>
</evidence>
<dbReference type="InterPro" id="IPR051045">
    <property type="entry name" value="TonB-dependent_transducer"/>
</dbReference>
<dbReference type="Gene3D" id="3.30.1150.10">
    <property type="match status" value="3"/>
</dbReference>